<sequence length="124" mass="14077">MDIPEFLRRYEESLKRADFSNRKATELAGVKEDSTRNPRRKGTSPDILSVIKLAKVLDVSPFYFLEPLGITPELLEHRPARGEPGEFVQHPEELGWLRLYRSIDKAKRPMVAAMVRGAIDSDAA</sequence>
<dbReference type="Proteomes" id="UP000019760">
    <property type="component" value="Unassembled WGS sequence"/>
</dbReference>
<keyword evidence="2" id="KW-1185">Reference proteome</keyword>
<evidence type="ECO:0008006" key="3">
    <source>
        <dbReference type="Google" id="ProtNLM"/>
    </source>
</evidence>
<evidence type="ECO:0000313" key="1">
    <source>
        <dbReference type="EMBL" id="GAJ29709.1"/>
    </source>
</evidence>
<evidence type="ECO:0000313" key="2">
    <source>
        <dbReference type="Proteomes" id="UP000019760"/>
    </source>
</evidence>
<dbReference type="RefSeq" id="WP_132127118.1">
    <property type="nucleotide sequence ID" value="NZ_BAND01000076.1"/>
</dbReference>
<gene>
    <name evidence="1" type="ORF">Amme_076_002</name>
</gene>
<reference evidence="2" key="1">
    <citation type="journal article" date="2014" name="FEMS Microbiol. Lett.">
        <title>Draft Genomic DNA Sequence of the Facultatively Methylotrophic Bacterium Acidomonas methanolica type strain MB58.</title>
        <authorList>
            <person name="Higashiura N."/>
            <person name="Hadano H."/>
            <person name="Hirakawa H."/>
            <person name="Matsutani M."/>
            <person name="Takabe S."/>
            <person name="Matsushita K."/>
            <person name="Azuma Y."/>
        </authorList>
    </citation>
    <scope>NUCLEOTIDE SEQUENCE [LARGE SCALE GENOMIC DNA]</scope>
    <source>
        <strain evidence="2">MB58</strain>
    </source>
</reference>
<dbReference type="EMBL" id="BAND01000076">
    <property type="protein sequence ID" value="GAJ29709.1"/>
    <property type="molecule type" value="Genomic_DNA"/>
</dbReference>
<organism evidence="1 2">
    <name type="scientific">Acidomonas methanolica NBRC 104435</name>
    <dbReference type="NCBI Taxonomy" id="1231351"/>
    <lineage>
        <taxon>Bacteria</taxon>
        <taxon>Pseudomonadati</taxon>
        <taxon>Pseudomonadota</taxon>
        <taxon>Alphaproteobacteria</taxon>
        <taxon>Acetobacterales</taxon>
        <taxon>Acetobacteraceae</taxon>
        <taxon>Acidomonas</taxon>
    </lineage>
</organism>
<accession>A0A023D6K6</accession>
<reference evidence="1 2" key="2">
    <citation type="journal article" date="2014" name="FEMS Microbiol. Lett.">
        <title>Draft genomic DNA sequence of the facultatively methylotrophic bacterium Acidomonas methanolica type strain MB58.</title>
        <authorList>
            <person name="Higashiura N."/>
            <person name="Hadano H."/>
            <person name="Hirakawa H."/>
            <person name="Matsutani M."/>
            <person name="Takabe S."/>
            <person name="Matsushita K."/>
            <person name="Azuma Y."/>
        </authorList>
    </citation>
    <scope>NUCLEOTIDE SEQUENCE [LARGE SCALE GENOMIC DNA]</scope>
    <source>
        <strain evidence="1 2">MB58</strain>
    </source>
</reference>
<name>A0A023D6K6_ACIMT</name>
<comment type="caution">
    <text evidence="1">The sequence shown here is derived from an EMBL/GenBank/DDBJ whole genome shotgun (WGS) entry which is preliminary data.</text>
</comment>
<dbReference type="OrthoDB" id="7270142at2"/>
<protein>
    <recommendedName>
        <fullName evidence="3">HTH cro/C1-type domain-containing protein</fullName>
    </recommendedName>
</protein>
<proteinExistence type="predicted"/>
<dbReference type="AlphaFoldDB" id="A0A023D6K6"/>